<protein>
    <submittedName>
        <fullName evidence="6">Unnamed protein product</fullName>
    </submittedName>
</protein>
<keyword evidence="7" id="KW-1185">Reference proteome</keyword>
<reference evidence="6" key="1">
    <citation type="submission" date="2023-04" db="EMBL/GenBank/DDBJ databases">
        <title>Candida boidinii NBRC 10035.</title>
        <authorList>
            <person name="Ichikawa N."/>
            <person name="Sato H."/>
            <person name="Tonouchi N."/>
        </authorList>
    </citation>
    <scope>NUCLEOTIDE SEQUENCE</scope>
    <source>
        <strain evidence="6">NBRC 10035</strain>
    </source>
</reference>
<gene>
    <name evidence="6" type="ORF">Cboi02_000332900</name>
</gene>
<dbReference type="InterPro" id="IPR002685">
    <property type="entry name" value="Glyco_trans_15"/>
</dbReference>
<dbReference type="InterPro" id="IPR029044">
    <property type="entry name" value="Nucleotide-diphossugar_trans"/>
</dbReference>
<keyword evidence="5" id="KW-0735">Signal-anchor</keyword>
<sequence>MASFRFKGRKTKILIPVLLIAIFSLSWVFSELYRKYIILAPHESIEIPESLTPDYSEPEDDGIESNELSTGVLGDFIHGDEQDGNYENYKVLSTYDQRSLFIDNNNGAVYERENAVFFTFISQVSDYFGLLKSIRTVEDRFNRKYKYDWVFAYANKDGIPEKLQGFIRGMVSGETFFVKVPTAEDSPNDCTYCYPNSFSKSEIEELKQEIKSSNLGPYSKFEKFRLKMRFQSFGFQNLEIMKNYRYYCNVDIEMDLSCDIDFDFFKFMSKNNKIFGFANASPEPKSSFSSFFNVITEYKEKLSLKDTTKSGKSPTLYSFLLNDNGKDYSKCTFNSDFEIFDLEFLRSKEYEELFKFVDSKNGFFHERWTASMIHTLAVSLLLDKNDIFFFYSTGITDGEYRTVCPISKNIRLKNKCTCQIDEDYTWSRYSCIRKYFDSLNLQLPDNVPGVDLKNFPIKYKSMRFSHKNEEKKSSLKINYLDDNDPLLHKLAKVNKIF</sequence>
<proteinExistence type="inferred from homology"/>
<dbReference type="SUPFAM" id="SSF53448">
    <property type="entry name" value="Nucleotide-diphospho-sugar transferases"/>
    <property type="match status" value="1"/>
</dbReference>
<name>A0A9W6T0C1_CANBO</name>
<evidence type="ECO:0000256" key="2">
    <source>
        <dbReference type="ARBA" id="ARBA00007677"/>
    </source>
</evidence>
<comment type="subcellular location">
    <subcellularLocation>
        <location evidence="1">Membrane</location>
        <topology evidence="1">Single-pass type II membrane protein</topology>
    </subcellularLocation>
</comment>
<keyword evidence="3" id="KW-0328">Glycosyltransferase</keyword>
<dbReference type="AlphaFoldDB" id="A0A9W6T0C1"/>
<accession>A0A9W6T0C1</accession>
<dbReference type="GO" id="GO:0000032">
    <property type="term" value="P:cell wall mannoprotein biosynthetic process"/>
    <property type="evidence" value="ECO:0007669"/>
    <property type="project" value="TreeGrafter"/>
</dbReference>
<evidence type="ECO:0000256" key="3">
    <source>
        <dbReference type="ARBA" id="ARBA00022676"/>
    </source>
</evidence>
<evidence type="ECO:0000313" key="6">
    <source>
        <dbReference type="EMBL" id="GME71739.1"/>
    </source>
</evidence>
<dbReference type="EMBL" id="BSXN01001133">
    <property type="protein sequence ID" value="GME71739.1"/>
    <property type="molecule type" value="Genomic_DNA"/>
</dbReference>
<dbReference type="PANTHER" id="PTHR31121:SF11">
    <property type="entry name" value="MANNOSYLTRANSFERASE KTR3-RELATED"/>
    <property type="match status" value="1"/>
</dbReference>
<dbReference type="Gene3D" id="3.90.550.10">
    <property type="entry name" value="Spore Coat Polysaccharide Biosynthesis Protein SpsA, Chain A"/>
    <property type="match status" value="1"/>
</dbReference>
<comment type="similarity">
    <text evidence="2">Belongs to the glycosyltransferase 15 family.</text>
</comment>
<evidence type="ECO:0000256" key="4">
    <source>
        <dbReference type="ARBA" id="ARBA00022679"/>
    </source>
</evidence>
<dbReference type="Proteomes" id="UP001165120">
    <property type="component" value="Unassembled WGS sequence"/>
</dbReference>
<evidence type="ECO:0000256" key="1">
    <source>
        <dbReference type="ARBA" id="ARBA00004606"/>
    </source>
</evidence>
<dbReference type="GO" id="GO:0005794">
    <property type="term" value="C:Golgi apparatus"/>
    <property type="evidence" value="ECO:0007669"/>
    <property type="project" value="TreeGrafter"/>
</dbReference>
<dbReference type="PANTHER" id="PTHR31121">
    <property type="entry name" value="ALPHA-1,2 MANNOSYLTRANSFERASE KTR1"/>
    <property type="match status" value="1"/>
</dbReference>
<keyword evidence="4" id="KW-0808">Transferase</keyword>
<dbReference type="GO" id="GO:0006493">
    <property type="term" value="P:protein O-linked glycosylation"/>
    <property type="evidence" value="ECO:0007669"/>
    <property type="project" value="TreeGrafter"/>
</dbReference>
<dbReference type="GO" id="GO:0016020">
    <property type="term" value="C:membrane"/>
    <property type="evidence" value="ECO:0007669"/>
    <property type="project" value="UniProtKB-SubCell"/>
</dbReference>
<evidence type="ECO:0000313" key="7">
    <source>
        <dbReference type="Proteomes" id="UP001165120"/>
    </source>
</evidence>
<dbReference type="Pfam" id="PF01793">
    <property type="entry name" value="Glyco_transf_15"/>
    <property type="match status" value="1"/>
</dbReference>
<dbReference type="GO" id="GO:0006487">
    <property type="term" value="P:protein N-linked glycosylation"/>
    <property type="evidence" value="ECO:0007669"/>
    <property type="project" value="TreeGrafter"/>
</dbReference>
<keyword evidence="5" id="KW-0812">Transmembrane</keyword>
<comment type="caution">
    <text evidence="6">The sequence shown here is derived from an EMBL/GenBank/DDBJ whole genome shotgun (WGS) entry which is preliminary data.</text>
</comment>
<organism evidence="6 7">
    <name type="scientific">Candida boidinii</name>
    <name type="common">Yeast</name>
    <dbReference type="NCBI Taxonomy" id="5477"/>
    <lineage>
        <taxon>Eukaryota</taxon>
        <taxon>Fungi</taxon>
        <taxon>Dikarya</taxon>
        <taxon>Ascomycota</taxon>
        <taxon>Saccharomycotina</taxon>
        <taxon>Pichiomycetes</taxon>
        <taxon>Pichiales</taxon>
        <taxon>Pichiaceae</taxon>
        <taxon>Ogataea</taxon>
        <taxon>Ogataea/Candida clade</taxon>
    </lineage>
</organism>
<evidence type="ECO:0000256" key="5">
    <source>
        <dbReference type="ARBA" id="ARBA00022968"/>
    </source>
</evidence>
<dbReference type="GO" id="GO:0000026">
    <property type="term" value="F:alpha-1,2-mannosyltransferase activity"/>
    <property type="evidence" value="ECO:0007669"/>
    <property type="project" value="TreeGrafter"/>
</dbReference>